<accession>A0A382HRQ7</accession>
<evidence type="ECO:0008006" key="3">
    <source>
        <dbReference type="Google" id="ProtNLM"/>
    </source>
</evidence>
<dbReference type="InterPro" id="IPR052896">
    <property type="entry name" value="GGT-like_enzyme"/>
</dbReference>
<evidence type="ECO:0000313" key="2">
    <source>
        <dbReference type="EMBL" id="SVB90084.1"/>
    </source>
</evidence>
<dbReference type="InterPro" id="IPR043138">
    <property type="entry name" value="GGT_lsub"/>
</dbReference>
<dbReference type="PRINTS" id="PR01210">
    <property type="entry name" value="GGTRANSPTASE"/>
</dbReference>
<gene>
    <name evidence="2" type="ORF">METZ01_LOCUS242938</name>
</gene>
<dbReference type="AlphaFoldDB" id="A0A382HRQ7"/>
<proteinExistence type="predicted"/>
<dbReference type="PANTHER" id="PTHR43881">
    <property type="entry name" value="GAMMA-GLUTAMYLTRANSPEPTIDASE (AFU_ORTHOLOGUE AFUA_4G13580)"/>
    <property type="match status" value="1"/>
</dbReference>
<feature type="region of interest" description="Disordered" evidence="1">
    <location>
        <begin position="378"/>
        <end position="405"/>
    </location>
</feature>
<evidence type="ECO:0000256" key="1">
    <source>
        <dbReference type="SAM" id="MobiDB-lite"/>
    </source>
</evidence>
<dbReference type="InterPro" id="IPR029055">
    <property type="entry name" value="Ntn_hydrolases_N"/>
</dbReference>
<protein>
    <recommendedName>
        <fullName evidence="3">Gamma-glutamyltransferase</fullName>
    </recommendedName>
</protein>
<reference evidence="2" key="1">
    <citation type="submission" date="2018-05" db="EMBL/GenBank/DDBJ databases">
        <authorList>
            <person name="Lanie J.A."/>
            <person name="Ng W.-L."/>
            <person name="Kazmierczak K.M."/>
            <person name="Andrzejewski T.M."/>
            <person name="Davidsen T.M."/>
            <person name="Wayne K.J."/>
            <person name="Tettelin H."/>
            <person name="Glass J.I."/>
            <person name="Rusch D."/>
            <person name="Podicherti R."/>
            <person name="Tsui H.-C.T."/>
            <person name="Winkler M.E."/>
        </authorList>
    </citation>
    <scope>NUCLEOTIDE SEQUENCE</scope>
</reference>
<dbReference type="Pfam" id="PF01019">
    <property type="entry name" value="G_glu_transpept"/>
    <property type="match status" value="1"/>
</dbReference>
<dbReference type="EMBL" id="UINC01062959">
    <property type="protein sequence ID" value="SVB90084.1"/>
    <property type="molecule type" value="Genomic_DNA"/>
</dbReference>
<dbReference type="Gene3D" id="1.10.246.130">
    <property type="match status" value="1"/>
</dbReference>
<dbReference type="PANTHER" id="PTHR43881:SF1">
    <property type="entry name" value="GAMMA-GLUTAMYLTRANSPEPTIDASE (AFU_ORTHOLOGUE AFUA_4G13580)"/>
    <property type="match status" value="1"/>
</dbReference>
<dbReference type="SUPFAM" id="SSF56235">
    <property type="entry name" value="N-terminal nucleophile aminohydrolases (Ntn hydrolases)"/>
    <property type="match status" value="1"/>
</dbReference>
<organism evidence="2">
    <name type="scientific">marine metagenome</name>
    <dbReference type="NCBI Taxonomy" id="408172"/>
    <lineage>
        <taxon>unclassified sequences</taxon>
        <taxon>metagenomes</taxon>
        <taxon>ecological metagenomes</taxon>
    </lineage>
</organism>
<sequence>MQSFTCNMPLITSRLKGNYAMTNSMSSYRPPVRGVTHMVSAGHYLAASAGYRILEQGGNAIDAGVASGIVINVTLPNATNFGGVAPIMVYMAETNEVKTISGLGRWPKATSLDFYTGELGSEIPKGIHRTIVPSAPDAWLTALENFGTLTLREILQPALELALEGFPISGTTSKDLKKLSETVDKNSKEWESTFDVFSRDGKILNEGDVLVQPDLAQTFKRLIEVEVQNAPLGRAEAIRAARHFFYRGEIAEEIVSYSKSLGGKLSVSDMADFSVEIESPTSARYKNYEVLTCGPWSQGPVTGQVLQMLENDEISSIAPNSPDYIHLLSQALNLSFSDRHHYYGDPGFVDVPIAGLLSPAYTSSQRSRISPEVAFAEMPDPGNPWAYEEREKSGSGIRKPAANPD</sequence>
<name>A0A382HRQ7_9ZZZZ</name>
<feature type="non-terminal residue" evidence="2">
    <location>
        <position position="405"/>
    </location>
</feature>